<dbReference type="GO" id="GO:0003677">
    <property type="term" value="F:DNA binding"/>
    <property type="evidence" value="ECO:0007669"/>
    <property type="project" value="UniProtKB-KW"/>
</dbReference>
<dbReference type="PANTHER" id="PTHR33164">
    <property type="entry name" value="TRANSCRIPTIONAL REGULATOR, MARR FAMILY"/>
    <property type="match status" value="1"/>
</dbReference>
<dbReference type="Pfam" id="PF01047">
    <property type="entry name" value="MarR"/>
    <property type="match status" value="1"/>
</dbReference>
<comment type="caution">
    <text evidence="5">The sequence shown here is derived from an EMBL/GenBank/DDBJ whole genome shotgun (WGS) entry which is preliminary data.</text>
</comment>
<dbReference type="PROSITE" id="PS50995">
    <property type="entry name" value="HTH_MARR_2"/>
    <property type="match status" value="1"/>
</dbReference>
<dbReference type="RefSeq" id="WP_236119616.1">
    <property type="nucleotide sequence ID" value="NZ_JAKGSI010000005.1"/>
</dbReference>
<keyword evidence="2" id="KW-0238">DNA-binding</keyword>
<keyword evidence="1" id="KW-0805">Transcription regulation</keyword>
<evidence type="ECO:0000256" key="2">
    <source>
        <dbReference type="ARBA" id="ARBA00023125"/>
    </source>
</evidence>
<dbReference type="Gene3D" id="1.10.10.10">
    <property type="entry name" value="Winged helix-like DNA-binding domain superfamily/Winged helix DNA-binding domain"/>
    <property type="match status" value="1"/>
</dbReference>
<dbReference type="InterPro" id="IPR000835">
    <property type="entry name" value="HTH_MarR-typ"/>
</dbReference>
<evidence type="ECO:0000313" key="5">
    <source>
        <dbReference type="EMBL" id="MCF4007478.1"/>
    </source>
</evidence>
<dbReference type="InterPro" id="IPR036390">
    <property type="entry name" value="WH_DNA-bd_sf"/>
</dbReference>
<feature type="domain" description="HTH marR-type" evidence="4">
    <location>
        <begin position="17"/>
        <end position="153"/>
    </location>
</feature>
<dbReference type="AlphaFoldDB" id="A0A9X1QTE0"/>
<dbReference type="EMBL" id="JAKGSI010000005">
    <property type="protein sequence ID" value="MCF4007478.1"/>
    <property type="molecule type" value="Genomic_DNA"/>
</dbReference>
<dbReference type="PRINTS" id="PR00598">
    <property type="entry name" value="HTHMARR"/>
</dbReference>
<dbReference type="Proteomes" id="UP001139336">
    <property type="component" value="Unassembled WGS sequence"/>
</dbReference>
<proteinExistence type="predicted"/>
<dbReference type="SMART" id="SM00347">
    <property type="entry name" value="HTH_MARR"/>
    <property type="match status" value="1"/>
</dbReference>
<evidence type="ECO:0000256" key="3">
    <source>
        <dbReference type="ARBA" id="ARBA00023163"/>
    </source>
</evidence>
<sequence>MIPSPSDMPDECAHLLQSELAADAQFLFARAAARGSGKTNELLAPLGLKVRQYSVLSLAASEFTPTQRDLAFFLGLDPSQVVGIVDHLEKEGLVRRVPDPKDKRSRLITATPKGVDVYRRAHALTKESEDLTLSRLSPGERALLLELLVKIAF</sequence>
<dbReference type="GO" id="GO:0006950">
    <property type="term" value="P:response to stress"/>
    <property type="evidence" value="ECO:0007669"/>
    <property type="project" value="TreeGrafter"/>
</dbReference>
<protein>
    <submittedName>
        <fullName evidence="5">MarR family transcriptional regulator</fullName>
    </submittedName>
</protein>
<dbReference type="PANTHER" id="PTHR33164:SF99">
    <property type="entry name" value="MARR FAMILY REGULATORY PROTEIN"/>
    <property type="match status" value="1"/>
</dbReference>
<dbReference type="PROSITE" id="PS01117">
    <property type="entry name" value="HTH_MARR_1"/>
    <property type="match status" value="1"/>
</dbReference>
<gene>
    <name evidence="5" type="ORF">L1O03_09915</name>
</gene>
<organism evidence="5 6">
    <name type="scientific">Corynebacterium uropygiale</name>
    <dbReference type="NCBI Taxonomy" id="1775911"/>
    <lineage>
        <taxon>Bacteria</taxon>
        <taxon>Bacillati</taxon>
        <taxon>Actinomycetota</taxon>
        <taxon>Actinomycetes</taxon>
        <taxon>Mycobacteriales</taxon>
        <taxon>Corynebacteriaceae</taxon>
        <taxon>Corynebacterium</taxon>
    </lineage>
</organism>
<keyword evidence="6" id="KW-1185">Reference proteome</keyword>
<dbReference type="InterPro" id="IPR039422">
    <property type="entry name" value="MarR/SlyA-like"/>
</dbReference>
<keyword evidence="3" id="KW-0804">Transcription</keyword>
<dbReference type="InterPro" id="IPR023187">
    <property type="entry name" value="Tscrpt_reg_MarR-type_CS"/>
</dbReference>
<accession>A0A9X1QTE0</accession>
<reference evidence="5" key="1">
    <citation type="submission" date="2022-01" db="EMBL/GenBank/DDBJ databases">
        <title>Corynebacterium sp. nov isolated from isolated from the feces of the greater white-fronted geese (Anser albifrons) at Poyang Lake, PR China.</title>
        <authorList>
            <person name="Liu Q."/>
        </authorList>
    </citation>
    <scope>NUCLEOTIDE SEQUENCE</scope>
    <source>
        <strain evidence="5">JCM 32435</strain>
    </source>
</reference>
<name>A0A9X1QTE0_9CORY</name>
<dbReference type="SUPFAM" id="SSF46785">
    <property type="entry name" value="Winged helix' DNA-binding domain"/>
    <property type="match status" value="1"/>
</dbReference>
<dbReference type="GO" id="GO:0003700">
    <property type="term" value="F:DNA-binding transcription factor activity"/>
    <property type="evidence" value="ECO:0007669"/>
    <property type="project" value="InterPro"/>
</dbReference>
<evidence type="ECO:0000259" key="4">
    <source>
        <dbReference type="PROSITE" id="PS50995"/>
    </source>
</evidence>
<dbReference type="InterPro" id="IPR036388">
    <property type="entry name" value="WH-like_DNA-bd_sf"/>
</dbReference>
<evidence type="ECO:0000256" key="1">
    <source>
        <dbReference type="ARBA" id="ARBA00023015"/>
    </source>
</evidence>
<evidence type="ECO:0000313" key="6">
    <source>
        <dbReference type="Proteomes" id="UP001139336"/>
    </source>
</evidence>